<feature type="compositionally biased region" description="Low complexity" evidence="2">
    <location>
        <begin position="1001"/>
        <end position="1012"/>
    </location>
</feature>
<feature type="compositionally biased region" description="Acidic residues" evidence="2">
    <location>
        <begin position="876"/>
        <end position="899"/>
    </location>
</feature>
<dbReference type="Gene3D" id="3.40.50.10190">
    <property type="entry name" value="BRCT domain"/>
    <property type="match status" value="3"/>
</dbReference>
<dbReference type="GO" id="GO:2000431">
    <property type="term" value="P:regulation of cytokinesis, actomyosin contractile ring assembly"/>
    <property type="evidence" value="ECO:0007669"/>
    <property type="project" value="InterPro"/>
</dbReference>
<dbReference type="InterPro" id="IPR035899">
    <property type="entry name" value="DBL_dom_sf"/>
</dbReference>
<dbReference type="Gene3D" id="1.20.900.10">
    <property type="entry name" value="Dbl homology (DH) domain"/>
    <property type="match status" value="1"/>
</dbReference>
<sequence length="1102" mass="120073">MDRDVSALCESTMTQGAEETVLSDTPGGVDSVEPRVVLVGEAAHDQELIIALEAMGLPLVTCETGEDVGTSANPEQETVVIVAEFSGPEYERLLPTDCRILGPAVLLRAARRKEPLPYCLRPLFCTAMSSLVLCFTGFRSKGELVKLVTLVHHMGGSIRKDFSSKVTHLVANGTHGDKYRVAVSMGIPIMREEWIHKAWDRRLEPEGSATDEPLLALKMPPFHGCSLSFLGFSAEDQTQMQELARMQGGECVEVGDERSSHLVVEENMVKVLPPEIPFKTYVVKQEWFWGSIQMEARAEESIYTFEMTESPSLKTCVSQMTLGTPVSGQKRRRRREATLAQLARSADRGASPLVPPCKRKSTETSLGSLLNISNTPDTPMLDSARRGNGMGGSSTPLPPPKPSARWQVAMELLQTESNYVDILTNIIELFKEPLERVAQPGGPILPAEEIKAIFSSIPDILDVHTRMKADLEQSMIEWTDNTSIGDIILRYSRDMVKAYPPFVNFFEMSKETIGNCEKQNPRFHAFLKINQAKPQCGRQSLKELLIRPVQRLPSVGLLLNDIMKHTSEGSADKRSLRNAIEALKEVMTHINEDKRKTEGQRLIFDIVYEVEGCPANLLSSHRTLVAREEVTALDDELCDRGETISMFLFTDCLEIARKRGKAKGGFKSPHSTHARPSLKHVLLMPLSQVKKVMDIYETDECSNAFGLVVHPPTENEDHLFTFQLLAEVGTSHKAEWLKTLSRQVANTICKPDAESLICPINPVAIDVSTRAVDSTLSRASRAIKKTSKKVTRAFSFSKTPKQAAQRARAGSPPQPGDGGRSPGGLEGHKDWSMGRRHTSSLTLALPRSSSVLSLSTAEATRPLVQRSNSLSSRRDDDEEEEEEEDDDDEEEGEEEEGEDGGAGGGRSESPSRCRAASLRPFSPRAPPSAARPPPPPAPAPGASGEPGDAGGTRGARRRACRSASPTCDGHALAIPGEPAGANGEAQAPHHQPVDRPSAVNTATIIITLTSSAGRGEKAVSSSLQTSPPPSPWTHRPRAARKRRRRPAPRHGHWHSGRPPESGGALRHGPYPPPTAGTDSRGSVSADSGDGRQGGGCSHTKSH</sequence>
<dbReference type="GO" id="GO:0005085">
    <property type="term" value="F:guanyl-nucleotide exchange factor activity"/>
    <property type="evidence" value="ECO:0007669"/>
    <property type="project" value="InterPro"/>
</dbReference>
<dbReference type="RefSeq" id="XP_032831070.1">
    <property type="nucleotide sequence ID" value="XM_032975179.1"/>
</dbReference>
<dbReference type="Pfam" id="PF21243">
    <property type="entry name" value="ECT2_BRCT0"/>
    <property type="match status" value="1"/>
</dbReference>
<evidence type="ECO:0000313" key="6">
    <source>
        <dbReference type="RefSeq" id="XP_032831070.1"/>
    </source>
</evidence>
<gene>
    <name evidence="6" type="primary">ECT2</name>
</gene>
<feature type="region of interest" description="Disordered" evidence="2">
    <location>
        <begin position="862"/>
        <end position="1102"/>
    </location>
</feature>
<keyword evidence="1" id="KW-0175">Coiled coil</keyword>
<dbReference type="FunFam" id="1.20.900.10:FF:000081">
    <property type="entry name" value="Protein ECT2"/>
    <property type="match status" value="1"/>
</dbReference>
<proteinExistence type="predicted"/>
<dbReference type="GO" id="GO:0005634">
    <property type="term" value="C:nucleus"/>
    <property type="evidence" value="ECO:0007669"/>
    <property type="project" value="InterPro"/>
</dbReference>
<dbReference type="SMART" id="SM00325">
    <property type="entry name" value="RhoGEF"/>
    <property type="match status" value="1"/>
</dbReference>
<dbReference type="Pfam" id="PF00533">
    <property type="entry name" value="BRCT"/>
    <property type="match status" value="1"/>
</dbReference>
<dbReference type="SUPFAM" id="SSF52113">
    <property type="entry name" value="BRCT domain"/>
    <property type="match status" value="2"/>
</dbReference>
<dbReference type="CDD" id="cd17733">
    <property type="entry name" value="BRCT_Ect2_rpt1"/>
    <property type="match status" value="1"/>
</dbReference>
<dbReference type="GO" id="GO:0005096">
    <property type="term" value="F:GTPase activator activity"/>
    <property type="evidence" value="ECO:0007669"/>
    <property type="project" value="InterPro"/>
</dbReference>
<dbReference type="InterPro" id="IPR001357">
    <property type="entry name" value="BRCT_dom"/>
</dbReference>
<dbReference type="InterPro" id="IPR049396">
    <property type="entry name" value="ECT2_BRCT0"/>
</dbReference>
<evidence type="ECO:0000256" key="1">
    <source>
        <dbReference type="SAM" id="Coils"/>
    </source>
</evidence>
<dbReference type="Gene3D" id="2.30.29.30">
    <property type="entry name" value="Pleckstrin-homology domain (PH domain)/Phosphotyrosine-binding domain (PTB)"/>
    <property type="match status" value="1"/>
</dbReference>
<dbReference type="CDD" id="cd17732">
    <property type="entry name" value="BRCT_Ect2_rpt2"/>
    <property type="match status" value="1"/>
</dbReference>
<dbReference type="PROSITE" id="PS50172">
    <property type="entry name" value="BRCT"/>
    <property type="match status" value="2"/>
</dbReference>
<feature type="region of interest" description="Disordered" evidence="2">
    <location>
        <begin position="342"/>
        <end position="403"/>
    </location>
</feature>
<dbReference type="GO" id="GO:0005938">
    <property type="term" value="C:cell cortex"/>
    <property type="evidence" value="ECO:0007669"/>
    <property type="project" value="TreeGrafter"/>
</dbReference>
<feature type="domain" description="BRCT" evidence="4">
    <location>
        <begin position="128"/>
        <end position="195"/>
    </location>
</feature>
<evidence type="ECO:0000259" key="3">
    <source>
        <dbReference type="PROSITE" id="PS50010"/>
    </source>
</evidence>
<keyword evidence="5" id="KW-1185">Reference proteome</keyword>
<dbReference type="InterPro" id="IPR049395">
    <property type="entry name" value="ECT2_PH"/>
</dbReference>
<dbReference type="Pfam" id="PF00621">
    <property type="entry name" value="RhoGEF"/>
    <property type="match status" value="1"/>
</dbReference>
<feature type="compositionally biased region" description="Polar residues" evidence="2">
    <location>
        <begin position="363"/>
        <end position="377"/>
    </location>
</feature>
<feature type="region of interest" description="Disordered" evidence="2">
    <location>
        <begin position="791"/>
        <end position="839"/>
    </location>
</feature>
<dbReference type="InterPro" id="IPR000219">
    <property type="entry name" value="DH_dom"/>
</dbReference>
<dbReference type="GO" id="GO:0035556">
    <property type="term" value="P:intracellular signal transduction"/>
    <property type="evidence" value="ECO:0007669"/>
    <property type="project" value="InterPro"/>
</dbReference>
<dbReference type="PROSITE" id="PS50010">
    <property type="entry name" value="DH_2"/>
    <property type="match status" value="1"/>
</dbReference>
<feature type="coiled-coil region" evidence="1">
    <location>
        <begin position="573"/>
        <end position="600"/>
    </location>
</feature>
<evidence type="ECO:0000256" key="2">
    <source>
        <dbReference type="SAM" id="MobiDB-lite"/>
    </source>
</evidence>
<dbReference type="InterPro" id="IPR036420">
    <property type="entry name" value="BRCT_dom_sf"/>
</dbReference>
<dbReference type="GO" id="GO:0000281">
    <property type="term" value="P:mitotic cytokinesis"/>
    <property type="evidence" value="ECO:0007669"/>
    <property type="project" value="TreeGrafter"/>
</dbReference>
<dbReference type="PROSITE" id="PS00741">
    <property type="entry name" value="DH_1"/>
    <property type="match status" value="1"/>
</dbReference>
<dbReference type="InterPro" id="IPR026817">
    <property type="entry name" value="Ect2"/>
</dbReference>
<dbReference type="PANTHER" id="PTHR16777">
    <property type="entry name" value="PROTEIN ECT2"/>
    <property type="match status" value="1"/>
</dbReference>
<feature type="compositionally biased region" description="Polar residues" evidence="2">
    <location>
        <begin position="1076"/>
        <end position="1085"/>
    </location>
</feature>
<dbReference type="KEGG" id="pmrn:116954566"/>
<protein>
    <submittedName>
        <fullName evidence="6">Protein ECT2 isoform X1</fullName>
    </submittedName>
</protein>
<dbReference type="SMART" id="SM00292">
    <property type="entry name" value="BRCT"/>
    <property type="match status" value="2"/>
</dbReference>
<evidence type="ECO:0000259" key="4">
    <source>
        <dbReference type="PROSITE" id="PS50172"/>
    </source>
</evidence>
<feature type="domain" description="BRCT" evidence="4">
    <location>
        <begin position="217"/>
        <end position="305"/>
    </location>
</feature>
<organism evidence="5 6">
    <name type="scientific">Petromyzon marinus</name>
    <name type="common">Sea lamprey</name>
    <dbReference type="NCBI Taxonomy" id="7757"/>
    <lineage>
        <taxon>Eukaryota</taxon>
        <taxon>Metazoa</taxon>
        <taxon>Chordata</taxon>
        <taxon>Craniata</taxon>
        <taxon>Vertebrata</taxon>
        <taxon>Cyclostomata</taxon>
        <taxon>Hyperoartia</taxon>
        <taxon>Petromyzontiformes</taxon>
        <taxon>Petromyzontidae</taxon>
        <taxon>Petromyzon</taxon>
    </lineage>
</organism>
<dbReference type="Pfam" id="PF21242">
    <property type="entry name" value="ECT2_PH"/>
    <property type="match status" value="1"/>
</dbReference>
<dbReference type="CDD" id="cd00160">
    <property type="entry name" value="RhoGEF"/>
    <property type="match status" value="1"/>
</dbReference>
<evidence type="ECO:0000313" key="5">
    <source>
        <dbReference type="Proteomes" id="UP001318040"/>
    </source>
</evidence>
<dbReference type="CTD" id="1894"/>
<feature type="compositionally biased region" description="Basic residues" evidence="2">
    <location>
        <begin position="1034"/>
        <end position="1055"/>
    </location>
</feature>
<dbReference type="PANTHER" id="PTHR16777:SF2">
    <property type="entry name" value="PROTEIN ECT2"/>
    <property type="match status" value="1"/>
</dbReference>
<feature type="domain" description="DH" evidence="3">
    <location>
        <begin position="404"/>
        <end position="593"/>
    </location>
</feature>
<dbReference type="Pfam" id="PF12738">
    <property type="entry name" value="PTCB-BRCT"/>
    <property type="match status" value="1"/>
</dbReference>
<accession>A0AAJ7U7B5</accession>
<dbReference type="InterPro" id="IPR001331">
    <property type="entry name" value="GDS_CDC24_CS"/>
</dbReference>
<dbReference type="GO" id="GO:0007399">
    <property type="term" value="P:nervous system development"/>
    <property type="evidence" value="ECO:0007669"/>
    <property type="project" value="TreeGrafter"/>
</dbReference>
<feature type="compositionally biased region" description="Pro residues" evidence="2">
    <location>
        <begin position="923"/>
        <end position="939"/>
    </location>
</feature>
<feature type="compositionally biased region" description="Gly residues" evidence="2">
    <location>
        <begin position="816"/>
        <end position="825"/>
    </location>
</feature>
<dbReference type="Proteomes" id="UP001318040">
    <property type="component" value="Chromosome 55"/>
</dbReference>
<dbReference type="InterPro" id="IPR011993">
    <property type="entry name" value="PH-like_dom_sf"/>
</dbReference>
<dbReference type="SUPFAM" id="SSF50729">
    <property type="entry name" value="PH domain-like"/>
    <property type="match status" value="1"/>
</dbReference>
<dbReference type="AlphaFoldDB" id="A0AAJ7U7B5"/>
<name>A0AAJ7U7B5_PETMA</name>
<reference evidence="6" key="1">
    <citation type="submission" date="2025-08" db="UniProtKB">
        <authorList>
            <consortium name="RefSeq"/>
        </authorList>
    </citation>
    <scope>IDENTIFICATION</scope>
    <source>
        <tissue evidence="6">Sperm</tissue>
    </source>
</reference>
<dbReference type="SUPFAM" id="SSF48065">
    <property type="entry name" value="DBL homology domain (DH-domain)"/>
    <property type="match status" value="1"/>
</dbReference>
<dbReference type="CDD" id="cd01229">
    <property type="entry name" value="PH_Ect2"/>
    <property type="match status" value="1"/>
</dbReference>